<dbReference type="GO" id="GO:0016810">
    <property type="term" value="F:hydrolase activity, acting on carbon-nitrogen (but not peptide) bonds"/>
    <property type="evidence" value="ECO:0007669"/>
    <property type="project" value="InterPro"/>
</dbReference>
<dbReference type="Gene3D" id="3.20.20.370">
    <property type="entry name" value="Glycoside hydrolase/deacetylase"/>
    <property type="match status" value="1"/>
</dbReference>
<dbReference type="CDD" id="cd10938">
    <property type="entry name" value="CE4_HpPgdA_like"/>
    <property type="match status" value="1"/>
</dbReference>
<dbReference type="PANTHER" id="PTHR47561">
    <property type="entry name" value="POLYSACCHARIDE DEACETYLASE FAMILY PROTEIN (AFU_ORTHOLOGUE AFUA_6G05030)"/>
    <property type="match status" value="1"/>
</dbReference>
<sequence length="295" mass="34145">MPSKKVLCAFGVHVDAIAGWLGTYGGEDSISDISCGLFAGEVGIQRLLDLFKKHNLKSTWFIPGHSIETFPVQCKKVVEAGHEIALHGYLHEDPRKCSVEQQRAIMHKSYDLIKDLSGKAPRGTCAPFNQLSETQVDILEELGIEYDNSMSAHDCLPYWLVDGHSWTKVQYDKPAEEWMKPFVHGTRKRNIVEIPCSWYMEDMMPMQYLQNVGNANGWVDPRTVEYMWKERFEYFYENYDEFVFPMTLHPDTAGLPHVLRMVERFLLWTMSKSGVEWVEYGDINDWHRAKNPSKQ</sequence>
<dbReference type="InterPro" id="IPR011330">
    <property type="entry name" value="Glyco_hydro/deAcase_b/a-brl"/>
</dbReference>
<dbReference type="Pfam" id="PF01522">
    <property type="entry name" value="Polysacc_deac_1"/>
    <property type="match status" value="1"/>
</dbReference>
<dbReference type="PANTHER" id="PTHR47561:SF1">
    <property type="entry name" value="POLYSACCHARIDE DEACETYLASE FAMILY PROTEIN (AFU_ORTHOLOGUE AFUA_6G05030)"/>
    <property type="match status" value="1"/>
</dbReference>
<evidence type="ECO:0000313" key="2">
    <source>
        <dbReference type="EMBL" id="KAF7162663.1"/>
    </source>
</evidence>
<organism evidence="2 3">
    <name type="scientific">Aspergillus hiratsukae</name>
    <dbReference type="NCBI Taxonomy" id="1194566"/>
    <lineage>
        <taxon>Eukaryota</taxon>
        <taxon>Fungi</taxon>
        <taxon>Dikarya</taxon>
        <taxon>Ascomycota</taxon>
        <taxon>Pezizomycotina</taxon>
        <taxon>Eurotiomycetes</taxon>
        <taxon>Eurotiomycetidae</taxon>
        <taxon>Eurotiales</taxon>
        <taxon>Aspergillaceae</taxon>
        <taxon>Aspergillus</taxon>
        <taxon>Aspergillus subgen. Fumigati</taxon>
    </lineage>
</organism>
<evidence type="ECO:0000313" key="3">
    <source>
        <dbReference type="Proteomes" id="UP000662466"/>
    </source>
</evidence>
<dbReference type="InterPro" id="IPR002509">
    <property type="entry name" value="NODB_dom"/>
</dbReference>
<comment type="caution">
    <text evidence="2">The sequence shown here is derived from an EMBL/GenBank/DDBJ whole genome shotgun (WGS) entry which is preliminary data.</text>
</comment>
<dbReference type="EMBL" id="JACBAF010002225">
    <property type="protein sequence ID" value="KAF7162663.1"/>
    <property type="molecule type" value="Genomic_DNA"/>
</dbReference>
<gene>
    <name evidence="2" type="ORF">CNMCM6106_009482</name>
</gene>
<dbReference type="AlphaFoldDB" id="A0A8H6PYD9"/>
<dbReference type="InterPro" id="IPR037950">
    <property type="entry name" value="PgdA-like"/>
</dbReference>
<accession>A0A8H6PYD9</accession>
<evidence type="ECO:0000259" key="1">
    <source>
        <dbReference type="PROSITE" id="PS51677"/>
    </source>
</evidence>
<protein>
    <recommendedName>
        <fullName evidence="1">NodB homology domain-containing protein</fullName>
    </recommendedName>
</protein>
<feature type="domain" description="NodB homology" evidence="1">
    <location>
        <begin position="29"/>
        <end position="224"/>
    </location>
</feature>
<dbReference type="Proteomes" id="UP000662466">
    <property type="component" value="Unassembled WGS sequence"/>
</dbReference>
<reference evidence="2" key="1">
    <citation type="submission" date="2020-06" db="EMBL/GenBank/DDBJ databases">
        <title>Draft genome sequences of strains closely related to Aspergillus parafelis and Aspergillus hiratsukae.</title>
        <authorList>
            <person name="Dos Santos R.A.C."/>
            <person name="Rivero-Menendez O."/>
            <person name="Steenwyk J.L."/>
            <person name="Mead M.E."/>
            <person name="Goldman G.H."/>
            <person name="Alastruey-Izquierdo A."/>
            <person name="Rokas A."/>
        </authorList>
    </citation>
    <scope>NUCLEOTIDE SEQUENCE</scope>
    <source>
        <strain evidence="2">CNM-CM6106</strain>
    </source>
</reference>
<dbReference type="GO" id="GO:0005975">
    <property type="term" value="P:carbohydrate metabolic process"/>
    <property type="evidence" value="ECO:0007669"/>
    <property type="project" value="InterPro"/>
</dbReference>
<name>A0A8H6PYD9_9EURO</name>
<dbReference type="PROSITE" id="PS51677">
    <property type="entry name" value="NODB"/>
    <property type="match status" value="1"/>
</dbReference>
<dbReference type="SUPFAM" id="SSF88713">
    <property type="entry name" value="Glycoside hydrolase/deacetylase"/>
    <property type="match status" value="1"/>
</dbReference>
<proteinExistence type="predicted"/>